<evidence type="ECO:0000313" key="2">
    <source>
        <dbReference type="EMBL" id="PFH03534.1"/>
    </source>
</evidence>
<keyword evidence="1" id="KW-0472">Membrane</keyword>
<dbReference type="EMBL" id="PDBW01000001">
    <property type="protein sequence ID" value="PFH03534.1"/>
    <property type="molecule type" value="Genomic_DNA"/>
</dbReference>
<comment type="caution">
    <text evidence="2">The sequence shown here is derived from an EMBL/GenBank/DDBJ whole genome shotgun (WGS) entry which is preliminary data.</text>
</comment>
<evidence type="ECO:0000256" key="1">
    <source>
        <dbReference type="SAM" id="Phobius"/>
    </source>
</evidence>
<dbReference type="AlphaFoldDB" id="A0AB36TI56"/>
<evidence type="ECO:0000313" key="3">
    <source>
        <dbReference type="Proteomes" id="UP000223596"/>
    </source>
</evidence>
<dbReference type="RefSeq" id="WP_003517819.1">
    <property type="nucleotide sequence ID" value="NZ_CP013828.1"/>
</dbReference>
<feature type="transmembrane region" description="Helical" evidence="1">
    <location>
        <begin position="12"/>
        <end position="31"/>
    </location>
</feature>
<dbReference type="Proteomes" id="UP000223596">
    <property type="component" value="Unassembled WGS sequence"/>
</dbReference>
<accession>A0AB36TI56</accession>
<organism evidence="2 3">
    <name type="scientific">Acetivibrio thermocellus AD2</name>
    <dbReference type="NCBI Taxonomy" id="1138384"/>
    <lineage>
        <taxon>Bacteria</taxon>
        <taxon>Bacillati</taxon>
        <taxon>Bacillota</taxon>
        <taxon>Clostridia</taxon>
        <taxon>Eubacteriales</taxon>
        <taxon>Oscillospiraceae</taxon>
        <taxon>Acetivibrio</taxon>
    </lineage>
</organism>
<keyword evidence="1" id="KW-0812">Transmembrane</keyword>
<proteinExistence type="predicted"/>
<name>A0AB36TI56_ACETH</name>
<sequence>MGRLFLTVLKRFWVIILSVAIATAVGIGLMANSKADEFGESGQTYNFAQQDDTLFSPQIENNYFWEKASNNKIIPFPGYLKNVSYRMQYETKARNLSISKDTFEKLFSLISEAGKVNPPKSFIEGYELLLEYESEDGLSCDIELIGFNDDKTLYFEISSTEEESFIENSTGYIESAELVAFIKSIIGWKEFDIQNLSGTDEICVQVVSGIEKSDNVTIISGADAEYITNSIIRNSTRKDAGNCGYNIKIVFKNKDSREYCGFLTGDGCPYIAIEGRVFRIDSEILNMIYEKISYNVPFGDKAILP</sequence>
<keyword evidence="1" id="KW-1133">Transmembrane helix</keyword>
<protein>
    <submittedName>
        <fullName evidence="2">Uncharacterized protein</fullName>
    </submittedName>
</protein>
<reference evidence="2 3" key="1">
    <citation type="submission" date="2017-09" db="EMBL/GenBank/DDBJ databases">
        <title>Evaluation of Pacific Biosciences Sequencing Technology to Finishing C. thermocellum Genome Sequences.</title>
        <authorList>
            <person name="Brown S."/>
        </authorList>
    </citation>
    <scope>NUCLEOTIDE SEQUENCE [LARGE SCALE GENOMIC DNA]</scope>
    <source>
        <strain evidence="2 3">AD2</strain>
    </source>
</reference>
<gene>
    <name evidence="2" type="ORF">M972_112345</name>
</gene>